<keyword evidence="4 7" id="KW-0812">Transmembrane</keyword>
<organism evidence="9 10">
    <name type="scientific">Paraburkholderia acidiphila</name>
    <dbReference type="NCBI Taxonomy" id="2571747"/>
    <lineage>
        <taxon>Bacteria</taxon>
        <taxon>Pseudomonadati</taxon>
        <taxon>Pseudomonadota</taxon>
        <taxon>Betaproteobacteria</taxon>
        <taxon>Burkholderiales</taxon>
        <taxon>Burkholderiaceae</taxon>
        <taxon>Paraburkholderia</taxon>
    </lineage>
</organism>
<keyword evidence="10" id="KW-1185">Reference proteome</keyword>
<dbReference type="AlphaFoldDB" id="A0A7Z2JC82"/>
<feature type="transmembrane region" description="Helical" evidence="7">
    <location>
        <begin position="133"/>
        <end position="157"/>
    </location>
</feature>
<evidence type="ECO:0000256" key="3">
    <source>
        <dbReference type="ARBA" id="ARBA00022475"/>
    </source>
</evidence>
<dbReference type="InterPro" id="IPR000515">
    <property type="entry name" value="MetI-like"/>
</dbReference>
<evidence type="ECO:0000256" key="4">
    <source>
        <dbReference type="ARBA" id="ARBA00022692"/>
    </source>
</evidence>
<evidence type="ECO:0000256" key="5">
    <source>
        <dbReference type="ARBA" id="ARBA00022989"/>
    </source>
</evidence>
<dbReference type="KEGG" id="pacp:FAZ97_33085"/>
<gene>
    <name evidence="9" type="ORF">FAZ97_33085</name>
</gene>
<evidence type="ECO:0000259" key="8">
    <source>
        <dbReference type="PROSITE" id="PS50928"/>
    </source>
</evidence>
<dbReference type="OrthoDB" id="9803623at2"/>
<dbReference type="GO" id="GO:0055085">
    <property type="term" value="P:transmembrane transport"/>
    <property type="evidence" value="ECO:0007669"/>
    <property type="project" value="InterPro"/>
</dbReference>
<dbReference type="PANTHER" id="PTHR43163:SF6">
    <property type="entry name" value="DIPEPTIDE TRANSPORT SYSTEM PERMEASE PROTEIN DPPB-RELATED"/>
    <property type="match status" value="1"/>
</dbReference>
<feature type="transmembrane region" description="Helical" evidence="7">
    <location>
        <begin position="98"/>
        <end position="121"/>
    </location>
</feature>
<reference evidence="9 10" key="1">
    <citation type="submission" date="2019-12" db="EMBL/GenBank/DDBJ databases">
        <title>Paraburkholderia acidiphila 7Q-K02 sp. nov and Paraburkholderia acidisoli DHF22 sp. nov., two strains isolated from forest soil.</title>
        <authorList>
            <person name="Gao Z."/>
            <person name="Qiu L."/>
        </authorList>
    </citation>
    <scope>NUCLEOTIDE SEQUENCE [LARGE SCALE GENOMIC DNA]</scope>
    <source>
        <strain evidence="9 10">7Q-K02</strain>
    </source>
</reference>
<sequence length="312" mass="33433">MLAYTLRRVLWSVPTVLAVITACFLLLHLTPGGPFDTDKRLSAAVMANLNARYHLDEPLWQQYLRYLGALLHGDLGSSFRYADWSVNELVRKAAPVSLGIGGLSIPLAVLFGVALGTLAAVRRNSVVDHAVMLLGNLGNVVPPFVLGPVLVLGFAILLKSTDGNGLFPAGGWGDGDWRHRVLPVALLVIINMAAIARVMRGSLIEVLSGNFIRTARAKGLPGHIIVLRHAMRPALMPVVSLLGPVCISSITAAVVTESVFALPGLGQLVVNGAVNRDYTLVLGLVVLTTVCAVLFNLLVDLAYAWLDPRIRY</sequence>
<dbReference type="Gene3D" id="1.10.3720.10">
    <property type="entry name" value="MetI-like"/>
    <property type="match status" value="1"/>
</dbReference>
<comment type="subcellular location">
    <subcellularLocation>
        <location evidence="1 7">Cell membrane</location>
        <topology evidence="1 7">Multi-pass membrane protein</topology>
    </subcellularLocation>
</comment>
<dbReference type="RefSeq" id="WP_158762974.1">
    <property type="nucleotide sequence ID" value="NZ_CP046912.1"/>
</dbReference>
<evidence type="ECO:0000313" key="9">
    <source>
        <dbReference type="EMBL" id="QGZ59797.1"/>
    </source>
</evidence>
<protein>
    <submittedName>
        <fullName evidence="9">ABC transporter permease subunit</fullName>
    </submittedName>
</protein>
<evidence type="ECO:0000256" key="1">
    <source>
        <dbReference type="ARBA" id="ARBA00004651"/>
    </source>
</evidence>
<feature type="transmembrane region" description="Helical" evidence="7">
    <location>
        <begin position="280"/>
        <end position="306"/>
    </location>
</feature>
<dbReference type="Proteomes" id="UP000434209">
    <property type="component" value="Chromosome 4"/>
</dbReference>
<evidence type="ECO:0000256" key="7">
    <source>
        <dbReference type="RuleBase" id="RU363032"/>
    </source>
</evidence>
<proteinExistence type="inferred from homology"/>
<dbReference type="CDD" id="cd06261">
    <property type="entry name" value="TM_PBP2"/>
    <property type="match status" value="1"/>
</dbReference>
<dbReference type="PROSITE" id="PS50928">
    <property type="entry name" value="ABC_TM1"/>
    <property type="match status" value="1"/>
</dbReference>
<keyword evidence="5 7" id="KW-1133">Transmembrane helix</keyword>
<keyword evidence="6 7" id="KW-0472">Membrane</keyword>
<dbReference type="GO" id="GO:0005886">
    <property type="term" value="C:plasma membrane"/>
    <property type="evidence" value="ECO:0007669"/>
    <property type="project" value="UniProtKB-SubCell"/>
</dbReference>
<keyword evidence="2 7" id="KW-0813">Transport</keyword>
<evidence type="ECO:0000256" key="6">
    <source>
        <dbReference type="ARBA" id="ARBA00023136"/>
    </source>
</evidence>
<comment type="similarity">
    <text evidence="7">Belongs to the binding-protein-dependent transport system permease family.</text>
</comment>
<keyword evidence="3" id="KW-1003">Cell membrane</keyword>
<name>A0A7Z2JC82_9BURK</name>
<dbReference type="PANTHER" id="PTHR43163">
    <property type="entry name" value="DIPEPTIDE TRANSPORT SYSTEM PERMEASE PROTEIN DPPB-RELATED"/>
    <property type="match status" value="1"/>
</dbReference>
<feature type="transmembrane region" description="Helical" evidence="7">
    <location>
        <begin position="238"/>
        <end position="260"/>
    </location>
</feature>
<dbReference type="InterPro" id="IPR035906">
    <property type="entry name" value="MetI-like_sf"/>
</dbReference>
<dbReference type="PROSITE" id="PS51257">
    <property type="entry name" value="PROKAR_LIPOPROTEIN"/>
    <property type="match status" value="1"/>
</dbReference>
<evidence type="ECO:0000256" key="2">
    <source>
        <dbReference type="ARBA" id="ARBA00022448"/>
    </source>
</evidence>
<feature type="transmembrane region" description="Helical" evidence="7">
    <location>
        <begin position="177"/>
        <end position="196"/>
    </location>
</feature>
<evidence type="ECO:0000313" key="10">
    <source>
        <dbReference type="Proteomes" id="UP000434209"/>
    </source>
</evidence>
<feature type="transmembrane region" description="Helical" evidence="7">
    <location>
        <begin position="9"/>
        <end position="29"/>
    </location>
</feature>
<accession>A0A7Z2JC82</accession>
<dbReference type="SUPFAM" id="SSF161098">
    <property type="entry name" value="MetI-like"/>
    <property type="match status" value="1"/>
</dbReference>
<dbReference type="EMBL" id="CP046912">
    <property type="protein sequence ID" value="QGZ59797.1"/>
    <property type="molecule type" value="Genomic_DNA"/>
</dbReference>
<dbReference type="Pfam" id="PF00528">
    <property type="entry name" value="BPD_transp_1"/>
    <property type="match status" value="1"/>
</dbReference>
<feature type="domain" description="ABC transmembrane type-1" evidence="8">
    <location>
        <begin position="94"/>
        <end position="299"/>
    </location>
</feature>